<keyword evidence="2" id="KW-1185">Reference proteome</keyword>
<dbReference type="EMBL" id="JAUSTM010000004">
    <property type="protein sequence ID" value="MDQ0222006.1"/>
    <property type="molecule type" value="Genomic_DNA"/>
</dbReference>
<gene>
    <name evidence="1" type="ORF">J2S23_000543</name>
</gene>
<evidence type="ECO:0008006" key="3">
    <source>
        <dbReference type="Google" id="ProtNLM"/>
    </source>
</evidence>
<evidence type="ECO:0000313" key="1">
    <source>
        <dbReference type="EMBL" id="MDQ0222006.1"/>
    </source>
</evidence>
<reference evidence="1 2" key="1">
    <citation type="submission" date="2023-07" db="EMBL/GenBank/DDBJ databases">
        <title>Genomic Encyclopedia of Type Strains, Phase IV (KMG-IV): sequencing the most valuable type-strain genomes for metagenomic binning, comparative biology and taxonomic classification.</title>
        <authorList>
            <person name="Goeker M."/>
        </authorList>
    </citation>
    <scope>NUCLEOTIDE SEQUENCE [LARGE SCALE GENOMIC DNA]</scope>
    <source>
        <strain evidence="1 2">DSM 105143</strain>
    </source>
</reference>
<name>A0ABT9YQY0_9STRE</name>
<organism evidence="1 2">
    <name type="scientific">Streptococcus moroccensis</name>
    <dbReference type="NCBI Taxonomy" id="1451356"/>
    <lineage>
        <taxon>Bacteria</taxon>
        <taxon>Bacillati</taxon>
        <taxon>Bacillota</taxon>
        <taxon>Bacilli</taxon>
        <taxon>Lactobacillales</taxon>
        <taxon>Streptococcaceae</taxon>
        <taxon>Streptococcus</taxon>
    </lineage>
</organism>
<dbReference type="InterPro" id="IPR012865">
    <property type="entry name" value="DUF1642"/>
</dbReference>
<comment type="caution">
    <text evidence="1">The sequence shown here is derived from an EMBL/GenBank/DDBJ whole genome shotgun (WGS) entry which is preliminary data.</text>
</comment>
<dbReference type="Proteomes" id="UP001223079">
    <property type="component" value="Unassembled WGS sequence"/>
</dbReference>
<dbReference type="Pfam" id="PF07852">
    <property type="entry name" value="DUF1642"/>
    <property type="match status" value="1"/>
</dbReference>
<protein>
    <recommendedName>
        <fullName evidence="3">DUF1642 domain-containing protein</fullName>
    </recommendedName>
</protein>
<accession>A0ABT9YQY0</accession>
<evidence type="ECO:0000313" key="2">
    <source>
        <dbReference type="Proteomes" id="UP001223079"/>
    </source>
</evidence>
<proteinExistence type="predicted"/>
<sequence>MIEDVFEMSRKRFHEIDDQDHFIPVELIGYSDGACHVKILTNSGDKDLVVPYIYRLERPVEPQKVTIPKFVAEYLSQNKHKTLFAALRDADWNNSPWIDWVQKIGSTNTPQEIFARAWLDGYEIEREKLYTIELPNGQGLCEGESGALFFGNHITSSRLYAKKTKEEFEKAGYAWAWEQEFAKEVE</sequence>
<dbReference type="RefSeq" id="WP_307121231.1">
    <property type="nucleotide sequence ID" value="NZ_JAUSTM010000004.1"/>
</dbReference>